<feature type="compositionally biased region" description="Polar residues" evidence="1">
    <location>
        <begin position="29"/>
        <end position="43"/>
    </location>
</feature>
<accession>A0A0E9NQS9</accession>
<dbReference type="EMBL" id="BACD03000061">
    <property type="protein sequence ID" value="GAO52153.1"/>
    <property type="molecule type" value="Genomic_DNA"/>
</dbReference>
<dbReference type="RefSeq" id="XP_019021758.1">
    <property type="nucleotide sequence ID" value="XM_019167024.1"/>
</dbReference>
<protein>
    <submittedName>
        <fullName evidence="2">Uncharacterized protein</fullName>
    </submittedName>
</protein>
<feature type="region of interest" description="Disordered" evidence="1">
    <location>
        <begin position="1"/>
        <end position="47"/>
    </location>
</feature>
<dbReference type="Proteomes" id="UP000033140">
    <property type="component" value="Unassembled WGS sequence"/>
</dbReference>
<feature type="region of interest" description="Disordered" evidence="1">
    <location>
        <begin position="487"/>
        <end position="547"/>
    </location>
</feature>
<proteinExistence type="predicted"/>
<dbReference type="GO" id="GO:0005096">
    <property type="term" value="F:GTPase activator activity"/>
    <property type="evidence" value="ECO:0007669"/>
    <property type="project" value="InterPro"/>
</dbReference>
<feature type="compositionally biased region" description="Polar residues" evidence="1">
    <location>
        <begin position="274"/>
        <end position="299"/>
    </location>
</feature>
<dbReference type="InterPro" id="IPR045342">
    <property type="entry name" value="Etd1"/>
</dbReference>
<evidence type="ECO:0000313" key="3">
    <source>
        <dbReference type="Proteomes" id="UP000033140"/>
    </source>
</evidence>
<feature type="compositionally biased region" description="Low complexity" evidence="1">
    <location>
        <begin position="348"/>
        <end position="366"/>
    </location>
</feature>
<feature type="compositionally biased region" description="Basic and acidic residues" evidence="1">
    <location>
        <begin position="536"/>
        <end position="547"/>
    </location>
</feature>
<dbReference type="Pfam" id="PF20162">
    <property type="entry name" value="Etd1"/>
    <property type="match status" value="1"/>
</dbReference>
<feature type="compositionally biased region" description="Basic and acidic residues" evidence="1">
    <location>
        <begin position="139"/>
        <end position="148"/>
    </location>
</feature>
<reference evidence="2 3" key="2">
    <citation type="journal article" date="2014" name="J. Gen. Appl. Microbiol.">
        <title>The early diverging ascomycetous budding yeast Saitoella complicata has three histone deacetylases belonging to the Clr6, Hos2, and Rpd3 lineages.</title>
        <authorList>
            <person name="Nishida H."/>
            <person name="Matsumoto T."/>
            <person name="Kondo S."/>
            <person name="Hamamoto M."/>
            <person name="Yoshikawa H."/>
        </authorList>
    </citation>
    <scope>NUCLEOTIDE SEQUENCE [LARGE SCALE GENOMIC DNA]</scope>
    <source>
        <strain evidence="2 3">NRRL Y-17804</strain>
    </source>
</reference>
<evidence type="ECO:0000313" key="2">
    <source>
        <dbReference type="EMBL" id="GAO52153.1"/>
    </source>
</evidence>
<name>A0A0E9NQS9_SAICN</name>
<sequence>MSTKKRKSFLGGLSSPRHPPMSSAGGLPTPTTATFQAQRTASNPIKAAFSDLIPRGRRFFSAEFWRRKKEEETLQQRPSLSQCPPPPAPTEGRRPSTALPPTLRPPPLHTPHAPEREVEQNDDWETQSDTAYESLRTSPRTERARADDVFAPPVDAPRSSKVWGKAHRATKSLVPPRLAFVSETPPSRGTSAEESLEVLLARKEELRPPIPVLGEEMWNASAPNLSPERRVDKRSSTATIRHDTLPPPAFGVSNEFVRRPSTASTIKPMAIPTPITTSITKEEYSSSVSSNAMTPSTLAQDRESDSDISDWDASASEDEDSSTLKPSLPTRSEYAGMLRGGGHERAKSTSFVEGGSGTGSFSTAGESWDEDFDIAPSSPLSGQSESEEEDSITLQQPRRPMTARSTTIPGDRASRASGKGGRGSVRFSVPTSIVERQASIRGHLTNVKEFAKLVEELKTLLARHAYRDDEEGEDGVLWAEAEAVLDFASTDPETSTPRPRPRPRPRTSPPSLSSSTTSVATSTTTTPDIPLGFSHEGAEGGKDSRRIRMDARSVMGKVRGRAYTVDESVHVDTETLPGLVEYVRGLRERLVVSLGEA</sequence>
<keyword evidence="3" id="KW-1185">Reference proteome</keyword>
<feature type="region of interest" description="Disordered" evidence="1">
    <location>
        <begin position="221"/>
        <end position="428"/>
    </location>
</feature>
<feature type="compositionally biased region" description="Acidic residues" evidence="1">
    <location>
        <begin position="306"/>
        <end position="321"/>
    </location>
</feature>
<feature type="compositionally biased region" description="Low complexity" evidence="1">
    <location>
        <begin position="509"/>
        <end position="527"/>
    </location>
</feature>
<dbReference type="OrthoDB" id="5346713at2759"/>
<dbReference type="AlphaFoldDB" id="A0A0E9NQS9"/>
<reference evidence="2 3" key="3">
    <citation type="journal article" date="2015" name="Genome Announc.">
        <title>Draft Genome Sequence of the Archiascomycetous Yeast Saitoella complicata.</title>
        <authorList>
            <person name="Yamauchi K."/>
            <person name="Kondo S."/>
            <person name="Hamamoto M."/>
            <person name="Takahashi Y."/>
            <person name="Ogura Y."/>
            <person name="Hayashi T."/>
            <person name="Nishida H."/>
        </authorList>
    </citation>
    <scope>NUCLEOTIDE SEQUENCE [LARGE SCALE GENOMIC DNA]</scope>
    <source>
        <strain evidence="2 3">NRRL Y-17804</strain>
    </source>
</reference>
<evidence type="ECO:0000256" key="1">
    <source>
        <dbReference type="SAM" id="MobiDB-lite"/>
    </source>
</evidence>
<comment type="caution">
    <text evidence="2">The sequence shown here is derived from an EMBL/GenBank/DDBJ whole genome shotgun (WGS) entry which is preliminary data.</text>
</comment>
<feature type="region of interest" description="Disordered" evidence="1">
    <location>
        <begin position="69"/>
        <end position="169"/>
    </location>
</feature>
<feature type="compositionally biased region" description="Basic and acidic residues" evidence="1">
    <location>
        <begin position="227"/>
        <end position="244"/>
    </location>
</feature>
<feature type="compositionally biased region" description="Polar residues" evidence="1">
    <location>
        <begin position="127"/>
        <end position="138"/>
    </location>
</feature>
<gene>
    <name evidence="2" type="ORF">G7K_6239-t1</name>
</gene>
<dbReference type="GO" id="GO:1902412">
    <property type="term" value="P:regulation of mitotic cytokinesis"/>
    <property type="evidence" value="ECO:0007669"/>
    <property type="project" value="InterPro"/>
</dbReference>
<reference evidence="2 3" key="1">
    <citation type="journal article" date="2011" name="J. Gen. Appl. Microbiol.">
        <title>Draft genome sequencing of the enigmatic yeast Saitoella complicata.</title>
        <authorList>
            <person name="Nishida H."/>
            <person name="Hamamoto M."/>
            <person name="Sugiyama J."/>
        </authorList>
    </citation>
    <scope>NUCLEOTIDE SEQUENCE [LARGE SCALE GENOMIC DNA]</scope>
    <source>
        <strain evidence="2 3">NRRL Y-17804</strain>
    </source>
</reference>
<organism evidence="2 3">
    <name type="scientific">Saitoella complicata (strain BCRC 22490 / CBS 7301 / JCM 7358 / NBRC 10748 / NRRL Y-17804)</name>
    <dbReference type="NCBI Taxonomy" id="698492"/>
    <lineage>
        <taxon>Eukaryota</taxon>
        <taxon>Fungi</taxon>
        <taxon>Dikarya</taxon>
        <taxon>Ascomycota</taxon>
        <taxon>Taphrinomycotina</taxon>
        <taxon>Taphrinomycotina incertae sedis</taxon>
        <taxon>Saitoella</taxon>
    </lineage>
</organism>